<evidence type="ECO:0000256" key="2">
    <source>
        <dbReference type="ARBA" id="ARBA00022448"/>
    </source>
</evidence>
<evidence type="ECO:0000256" key="1">
    <source>
        <dbReference type="ARBA" id="ARBA00004651"/>
    </source>
</evidence>
<dbReference type="GO" id="GO:0005886">
    <property type="term" value="C:plasma membrane"/>
    <property type="evidence" value="ECO:0007669"/>
    <property type="project" value="UniProtKB-SubCell"/>
</dbReference>
<sequence length="260" mass="28487">MAVLILFPIVIAFLGSFKSNAELTAGATFLPKAWHPSNYADVWKLANFSRYTWNSVFVSVFATIGTLLVASLSAYAVDRMDFIGKKFYVGLQASTMFISIGAVVLRPQFELMVGLNLQTSLWAVIIILVSGHASTYFILVSFMRGIPRELDEAAMIDGCSRLWIYSRIVLPLLAPGLGVAGLFTFRHAWNEYILPLVFTMSQPNLQVLTVGLASLRYGISAASQTHYMMAGAVLSMLPMLVAYVVANKSFMQMTAGSIKG</sequence>
<comment type="subcellular location">
    <subcellularLocation>
        <location evidence="1 7">Cell membrane</location>
        <topology evidence="1 7">Multi-pass membrane protein</topology>
    </subcellularLocation>
</comment>
<dbReference type="InterPro" id="IPR000515">
    <property type="entry name" value="MetI-like"/>
</dbReference>
<dbReference type="CDD" id="cd06261">
    <property type="entry name" value="TM_PBP2"/>
    <property type="match status" value="1"/>
</dbReference>
<keyword evidence="2 7" id="KW-0813">Transport</keyword>
<dbReference type="InterPro" id="IPR035906">
    <property type="entry name" value="MetI-like_sf"/>
</dbReference>
<dbReference type="EMBL" id="CP159992">
    <property type="protein sequence ID" value="XCP97536.1"/>
    <property type="molecule type" value="Genomic_DNA"/>
</dbReference>
<dbReference type="GO" id="GO:0055085">
    <property type="term" value="P:transmembrane transport"/>
    <property type="evidence" value="ECO:0007669"/>
    <property type="project" value="InterPro"/>
</dbReference>
<evidence type="ECO:0000256" key="4">
    <source>
        <dbReference type="ARBA" id="ARBA00022692"/>
    </source>
</evidence>
<comment type="similarity">
    <text evidence="7">Belongs to the binding-protein-dependent transport system permease family.</text>
</comment>
<dbReference type="Pfam" id="PF00528">
    <property type="entry name" value="BPD_transp_1"/>
    <property type="match status" value="1"/>
</dbReference>
<protein>
    <submittedName>
        <fullName evidence="9">Carbohydrate ABC transporter permease</fullName>
    </submittedName>
</protein>
<evidence type="ECO:0000256" key="7">
    <source>
        <dbReference type="RuleBase" id="RU363032"/>
    </source>
</evidence>
<dbReference type="AlphaFoldDB" id="A0AAU8NKK1"/>
<evidence type="ECO:0000256" key="3">
    <source>
        <dbReference type="ARBA" id="ARBA00022475"/>
    </source>
</evidence>
<name>A0AAU8NKK1_9BACL</name>
<keyword evidence="3" id="KW-1003">Cell membrane</keyword>
<proteinExistence type="inferred from homology"/>
<feature type="transmembrane region" description="Helical" evidence="7">
    <location>
        <begin position="227"/>
        <end position="246"/>
    </location>
</feature>
<dbReference type="PANTHER" id="PTHR43744">
    <property type="entry name" value="ABC TRANSPORTER PERMEASE PROTEIN MG189-RELATED-RELATED"/>
    <property type="match status" value="1"/>
</dbReference>
<feature type="transmembrane region" description="Helical" evidence="7">
    <location>
        <begin position="121"/>
        <end position="143"/>
    </location>
</feature>
<evidence type="ECO:0000313" key="9">
    <source>
        <dbReference type="EMBL" id="XCP97536.1"/>
    </source>
</evidence>
<dbReference type="RefSeq" id="WP_342555861.1">
    <property type="nucleotide sequence ID" value="NZ_CP159992.1"/>
</dbReference>
<gene>
    <name evidence="9" type="ORF">ABXS70_12900</name>
</gene>
<evidence type="ECO:0000256" key="6">
    <source>
        <dbReference type="ARBA" id="ARBA00023136"/>
    </source>
</evidence>
<dbReference type="PROSITE" id="PS50928">
    <property type="entry name" value="ABC_TM1"/>
    <property type="match status" value="1"/>
</dbReference>
<dbReference type="Gene3D" id="1.10.3720.10">
    <property type="entry name" value="MetI-like"/>
    <property type="match status" value="1"/>
</dbReference>
<reference evidence="9" key="1">
    <citation type="submission" date="2024-05" db="EMBL/GenBank/DDBJ databases">
        <title>Draft genome assemblies of 36 bacteria isolated from hibernating arctic ground squirrels.</title>
        <authorList>
            <person name="McKee H."/>
            <person name="Mullen L."/>
            <person name="Drown D.M."/>
            <person name="Duddleston K.N."/>
        </authorList>
    </citation>
    <scope>NUCLEOTIDE SEQUENCE</scope>
    <source>
        <strain evidence="9">AN1007</strain>
    </source>
</reference>
<feature type="transmembrane region" description="Helical" evidence="7">
    <location>
        <begin position="51"/>
        <end position="75"/>
    </location>
</feature>
<accession>A0AAU8NKK1</accession>
<feature type="domain" description="ABC transmembrane type-1" evidence="8">
    <location>
        <begin position="52"/>
        <end position="246"/>
    </location>
</feature>
<organism evidence="9">
    <name type="scientific">Paenibacillus sp. AN1007</name>
    <dbReference type="NCBI Taxonomy" id="3151385"/>
    <lineage>
        <taxon>Bacteria</taxon>
        <taxon>Bacillati</taxon>
        <taxon>Bacillota</taxon>
        <taxon>Bacilli</taxon>
        <taxon>Bacillales</taxon>
        <taxon>Paenibacillaceae</taxon>
        <taxon>Paenibacillus</taxon>
    </lineage>
</organism>
<keyword evidence="6 7" id="KW-0472">Membrane</keyword>
<evidence type="ECO:0000256" key="5">
    <source>
        <dbReference type="ARBA" id="ARBA00022989"/>
    </source>
</evidence>
<dbReference type="SUPFAM" id="SSF161098">
    <property type="entry name" value="MetI-like"/>
    <property type="match status" value="1"/>
</dbReference>
<keyword evidence="4 7" id="KW-0812">Transmembrane</keyword>
<keyword evidence="5 7" id="KW-1133">Transmembrane helix</keyword>
<feature type="transmembrane region" description="Helical" evidence="7">
    <location>
        <begin position="164"/>
        <end position="186"/>
    </location>
</feature>
<dbReference type="PANTHER" id="PTHR43744:SF12">
    <property type="entry name" value="ABC TRANSPORTER PERMEASE PROTEIN MG189-RELATED"/>
    <property type="match status" value="1"/>
</dbReference>
<evidence type="ECO:0000259" key="8">
    <source>
        <dbReference type="PROSITE" id="PS50928"/>
    </source>
</evidence>
<feature type="transmembrane region" description="Helical" evidence="7">
    <location>
        <begin position="87"/>
        <end position="109"/>
    </location>
</feature>